<evidence type="ECO:0000256" key="7">
    <source>
        <dbReference type="ARBA" id="ARBA00023136"/>
    </source>
</evidence>
<comment type="subcellular location">
    <subcellularLocation>
        <location evidence="1 8">Cell membrane</location>
        <topology evidence="1 8">Multi-pass membrane protein</topology>
    </subcellularLocation>
</comment>
<keyword evidence="4 8" id="KW-1003">Cell membrane</keyword>
<evidence type="ECO:0000256" key="2">
    <source>
        <dbReference type="ARBA" id="ARBA00007651"/>
    </source>
</evidence>
<feature type="transmembrane region" description="Helical" evidence="8">
    <location>
        <begin position="107"/>
        <end position="125"/>
    </location>
</feature>
<feature type="transmembrane region" description="Helical" evidence="8">
    <location>
        <begin position="28"/>
        <end position="47"/>
    </location>
</feature>
<evidence type="ECO:0000256" key="3">
    <source>
        <dbReference type="ARBA" id="ARBA00011489"/>
    </source>
</evidence>
<dbReference type="Proteomes" id="UP000324897">
    <property type="component" value="Unassembled WGS sequence"/>
</dbReference>
<feature type="transmembrane region" description="Helical" evidence="8">
    <location>
        <begin position="67"/>
        <end position="86"/>
    </location>
</feature>
<dbReference type="GO" id="GO:0005886">
    <property type="term" value="C:plasma membrane"/>
    <property type="evidence" value="ECO:0007669"/>
    <property type="project" value="UniProtKB-SubCell"/>
</dbReference>
<keyword evidence="11" id="KW-1185">Reference proteome</keyword>
<evidence type="ECO:0000259" key="9">
    <source>
        <dbReference type="Pfam" id="PF04535"/>
    </source>
</evidence>
<feature type="domain" description="Casparian strip membrane protein" evidence="9">
    <location>
        <begin position="27"/>
        <end position="158"/>
    </location>
</feature>
<dbReference type="PANTHER" id="PTHR33573">
    <property type="entry name" value="CASP-LIKE PROTEIN 4A4"/>
    <property type="match status" value="1"/>
</dbReference>
<keyword evidence="6 8" id="KW-1133">Transmembrane helix</keyword>
<name>A0A5J9T1Z8_9POAL</name>
<gene>
    <name evidence="10" type="ORF">EJB05_48029</name>
</gene>
<dbReference type="InterPro" id="IPR006459">
    <property type="entry name" value="CASP/CASPL"/>
</dbReference>
<comment type="subunit">
    <text evidence="3 8">Homodimer and heterodimers.</text>
</comment>
<comment type="similarity">
    <text evidence="2 8">Belongs to the Casparian strip membrane proteins (CASP) family.</text>
</comment>
<dbReference type="AlphaFoldDB" id="A0A5J9T1Z8"/>
<keyword evidence="7 8" id="KW-0472">Membrane</keyword>
<protein>
    <recommendedName>
        <fullName evidence="8">CASP-like protein</fullName>
    </recommendedName>
</protein>
<evidence type="ECO:0000256" key="4">
    <source>
        <dbReference type="ARBA" id="ARBA00022475"/>
    </source>
</evidence>
<evidence type="ECO:0000256" key="1">
    <source>
        <dbReference type="ARBA" id="ARBA00004651"/>
    </source>
</evidence>
<evidence type="ECO:0000256" key="8">
    <source>
        <dbReference type="RuleBase" id="RU361233"/>
    </source>
</evidence>
<dbReference type="EMBL" id="RWGY01000051">
    <property type="protein sequence ID" value="TVU04888.1"/>
    <property type="molecule type" value="Genomic_DNA"/>
</dbReference>
<dbReference type="Pfam" id="PF04535">
    <property type="entry name" value="CASP_dom"/>
    <property type="match status" value="1"/>
</dbReference>
<feature type="transmembrane region" description="Helical" evidence="8">
    <location>
        <begin position="145"/>
        <end position="165"/>
    </location>
</feature>
<proteinExistence type="inferred from homology"/>
<evidence type="ECO:0000256" key="6">
    <source>
        <dbReference type="ARBA" id="ARBA00022989"/>
    </source>
</evidence>
<dbReference type="NCBIfam" id="TIGR01569">
    <property type="entry name" value="A_tha_TIGR01569"/>
    <property type="match status" value="1"/>
</dbReference>
<evidence type="ECO:0000256" key="5">
    <source>
        <dbReference type="ARBA" id="ARBA00022692"/>
    </source>
</evidence>
<reference evidence="10 11" key="1">
    <citation type="journal article" date="2019" name="Sci. Rep.">
        <title>A high-quality genome of Eragrostis curvula grass provides insights into Poaceae evolution and supports new strategies to enhance forage quality.</title>
        <authorList>
            <person name="Carballo J."/>
            <person name="Santos B.A.C.M."/>
            <person name="Zappacosta D."/>
            <person name="Garbus I."/>
            <person name="Selva J.P."/>
            <person name="Gallo C.A."/>
            <person name="Diaz A."/>
            <person name="Albertini E."/>
            <person name="Caccamo M."/>
            <person name="Echenique V."/>
        </authorList>
    </citation>
    <scope>NUCLEOTIDE SEQUENCE [LARGE SCALE GENOMIC DNA]</scope>
    <source>
        <strain evidence="11">cv. Victoria</strain>
        <tissue evidence="10">Leaf</tissue>
    </source>
</reference>
<comment type="caution">
    <text evidence="10">The sequence shown here is derived from an EMBL/GenBank/DDBJ whole genome shotgun (WGS) entry which is preliminary data.</text>
</comment>
<evidence type="ECO:0000313" key="10">
    <source>
        <dbReference type="EMBL" id="TVU04888.1"/>
    </source>
</evidence>
<organism evidence="10 11">
    <name type="scientific">Eragrostis curvula</name>
    <name type="common">weeping love grass</name>
    <dbReference type="NCBI Taxonomy" id="38414"/>
    <lineage>
        <taxon>Eukaryota</taxon>
        <taxon>Viridiplantae</taxon>
        <taxon>Streptophyta</taxon>
        <taxon>Embryophyta</taxon>
        <taxon>Tracheophyta</taxon>
        <taxon>Spermatophyta</taxon>
        <taxon>Magnoliopsida</taxon>
        <taxon>Liliopsida</taxon>
        <taxon>Poales</taxon>
        <taxon>Poaceae</taxon>
        <taxon>PACMAD clade</taxon>
        <taxon>Chloridoideae</taxon>
        <taxon>Eragrostideae</taxon>
        <taxon>Eragrostidinae</taxon>
        <taxon>Eragrostis</taxon>
    </lineage>
</organism>
<keyword evidence="5 8" id="KW-0812">Transmembrane</keyword>
<dbReference type="Gramene" id="TVU04888">
    <property type="protein sequence ID" value="TVU04888"/>
    <property type="gene ID" value="EJB05_48029"/>
</dbReference>
<dbReference type="InterPro" id="IPR006702">
    <property type="entry name" value="CASP_dom"/>
</dbReference>
<accession>A0A5J9T1Z8</accession>
<evidence type="ECO:0000313" key="11">
    <source>
        <dbReference type="Proteomes" id="UP000324897"/>
    </source>
</evidence>
<dbReference type="PANTHER" id="PTHR33573:SF49">
    <property type="entry name" value="CASP-LIKE PROTEIN UU-1"/>
    <property type="match status" value="1"/>
</dbReference>
<sequence>MTTRMIELESQEAAVETMRAATVAHVRASAALRLLAFAASLAAALVVVTNREDRWGVTVSFKLFDVWVAFVAINFVNAAYALLTAIPVKRLISKRWLHHSDLFMVNLQTAATAGAGAVGSVAMWGNKPSGWFAVCRLYRLYCDKGAVSLALAFVAFAALGVSASLSRYPRAPPPAASR</sequence>